<dbReference type="EMBL" id="MFCP01000028">
    <property type="protein sequence ID" value="OGE27821.1"/>
    <property type="molecule type" value="Genomic_DNA"/>
</dbReference>
<protein>
    <submittedName>
        <fullName evidence="2">Uncharacterized protein</fullName>
    </submittedName>
</protein>
<organism evidence="2 3">
    <name type="scientific">Candidatus Daviesbacteria bacterium RIFCSPHIGHO2_01_FULL_40_11</name>
    <dbReference type="NCBI Taxonomy" id="1797762"/>
    <lineage>
        <taxon>Bacteria</taxon>
        <taxon>Candidatus Daviesiibacteriota</taxon>
    </lineage>
</organism>
<comment type="caution">
    <text evidence="2">The sequence shown here is derived from an EMBL/GenBank/DDBJ whole genome shotgun (WGS) entry which is preliminary data.</text>
</comment>
<keyword evidence="1" id="KW-0812">Transmembrane</keyword>
<name>A0A1F5JGQ4_9BACT</name>
<evidence type="ECO:0000313" key="3">
    <source>
        <dbReference type="Proteomes" id="UP000177555"/>
    </source>
</evidence>
<proteinExistence type="predicted"/>
<sequence length="79" mass="8694">MTEHNPSFWREVANKSRANAVEHYRHAHKVENWGMTGTRLEKGAKLPFAMVAGMLLGATSGAVLFISGLTRIVADRTKA</sequence>
<evidence type="ECO:0000313" key="2">
    <source>
        <dbReference type="EMBL" id="OGE27821.1"/>
    </source>
</evidence>
<keyword evidence="1" id="KW-0472">Membrane</keyword>
<dbReference type="Proteomes" id="UP000177555">
    <property type="component" value="Unassembled WGS sequence"/>
</dbReference>
<dbReference type="AlphaFoldDB" id="A0A1F5JGQ4"/>
<gene>
    <name evidence="2" type="ORF">A2867_01855</name>
</gene>
<evidence type="ECO:0000256" key="1">
    <source>
        <dbReference type="SAM" id="Phobius"/>
    </source>
</evidence>
<reference evidence="2 3" key="1">
    <citation type="journal article" date="2016" name="Nat. Commun.">
        <title>Thousands of microbial genomes shed light on interconnected biogeochemical processes in an aquifer system.</title>
        <authorList>
            <person name="Anantharaman K."/>
            <person name="Brown C.T."/>
            <person name="Hug L.A."/>
            <person name="Sharon I."/>
            <person name="Castelle C.J."/>
            <person name="Probst A.J."/>
            <person name="Thomas B.C."/>
            <person name="Singh A."/>
            <person name="Wilkins M.J."/>
            <person name="Karaoz U."/>
            <person name="Brodie E.L."/>
            <person name="Williams K.H."/>
            <person name="Hubbard S.S."/>
            <person name="Banfield J.F."/>
        </authorList>
    </citation>
    <scope>NUCLEOTIDE SEQUENCE [LARGE SCALE GENOMIC DNA]</scope>
</reference>
<feature type="transmembrane region" description="Helical" evidence="1">
    <location>
        <begin position="48"/>
        <end position="74"/>
    </location>
</feature>
<accession>A0A1F5JGQ4</accession>
<keyword evidence="1" id="KW-1133">Transmembrane helix</keyword>